<evidence type="ECO:0000313" key="1">
    <source>
        <dbReference type="EMBL" id="AXL05065.1"/>
    </source>
</evidence>
<dbReference type="AlphaFoldDB" id="A0A346ACV3"/>
<name>A0A346ACV3_AERHY</name>
<dbReference type="EMBL" id="MH449683">
    <property type="protein sequence ID" value="AXL05065.1"/>
    <property type="molecule type" value="Genomic_DNA"/>
</dbReference>
<organism evidence="1">
    <name type="scientific">Aeromonas hydrophila</name>
    <dbReference type="NCBI Taxonomy" id="644"/>
    <lineage>
        <taxon>Bacteria</taxon>
        <taxon>Pseudomonadati</taxon>
        <taxon>Pseudomonadota</taxon>
        <taxon>Gammaproteobacteria</taxon>
        <taxon>Aeromonadales</taxon>
        <taxon>Aeromonadaceae</taxon>
        <taxon>Aeromonas</taxon>
    </lineage>
</organism>
<protein>
    <submittedName>
        <fullName evidence="1">Uncharacterized protein</fullName>
    </submittedName>
</protein>
<proteinExistence type="predicted"/>
<sequence>MALKSRRASWCSSGRYRKEVHHGSAVRNLGRDWQTDALGLSVKSVFHVVVAKVVPLLHAVNTEQSVEWVGTTPITSLGIEGFNELQHP</sequence>
<accession>A0A346ACV3</accession>
<gene>
    <name evidence="1" type="primary">orf5</name>
</gene>
<reference evidence="1" key="1">
    <citation type="submission" date="2018-06" db="EMBL/GenBank/DDBJ databases">
        <title>Genetic diversity of the Aeromonas Hydrophila O antigens and development of a suspension array for serotype detection.</title>
        <authorList>
            <person name="Cao H."/>
            <person name="Liu B."/>
        </authorList>
    </citation>
    <scope>NUCLEOTIDE SEQUENCE</scope>
    <source>
        <strain evidence="1">G5386</strain>
    </source>
</reference>